<name>A0ABN8EJJ4_9GAMM</name>
<evidence type="ECO:0000313" key="4">
    <source>
        <dbReference type="Proteomes" id="UP000838100"/>
    </source>
</evidence>
<dbReference type="Gene3D" id="2.30.30.90">
    <property type="match status" value="1"/>
</dbReference>
<dbReference type="PANTHER" id="PTHR42954:SF2">
    <property type="entry name" value="FE(2+) TRANSPORT PROTEIN A"/>
    <property type="match status" value="1"/>
</dbReference>
<evidence type="ECO:0000256" key="1">
    <source>
        <dbReference type="ARBA" id="ARBA00023004"/>
    </source>
</evidence>
<dbReference type="EMBL" id="CAKLPX010000002">
    <property type="protein sequence ID" value="CAH0991900.1"/>
    <property type="molecule type" value="Genomic_DNA"/>
</dbReference>
<evidence type="ECO:0000259" key="2">
    <source>
        <dbReference type="SMART" id="SM00899"/>
    </source>
</evidence>
<dbReference type="InterPro" id="IPR052713">
    <property type="entry name" value="FeoA"/>
</dbReference>
<dbReference type="SMART" id="SM00899">
    <property type="entry name" value="FeoA"/>
    <property type="match status" value="1"/>
</dbReference>
<evidence type="ECO:0000313" key="3">
    <source>
        <dbReference type="EMBL" id="CAH0991900.1"/>
    </source>
</evidence>
<dbReference type="Proteomes" id="UP000838100">
    <property type="component" value="Unassembled WGS sequence"/>
</dbReference>
<dbReference type="PANTHER" id="PTHR42954">
    <property type="entry name" value="FE(2+) TRANSPORT PROTEIN A"/>
    <property type="match status" value="1"/>
</dbReference>
<reference evidence="3" key="1">
    <citation type="submission" date="2021-12" db="EMBL/GenBank/DDBJ databases">
        <authorList>
            <person name="Rodrigo-Torres L."/>
            <person name="Arahal R. D."/>
            <person name="Lucena T."/>
        </authorList>
    </citation>
    <scope>NUCLEOTIDE SEQUENCE</scope>
    <source>
        <strain evidence="3">CECT 8267</strain>
    </source>
</reference>
<gene>
    <name evidence="3" type="primary">feoA</name>
    <name evidence="3" type="ORF">SIN8267_02015</name>
</gene>
<keyword evidence="1" id="KW-0408">Iron</keyword>
<accession>A0ABN8EJJ4</accession>
<keyword evidence="4" id="KW-1185">Reference proteome</keyword>
<dbReference type="InterPro" id="IPR008988">
    <property type="entry name" value="Transcriptional_repressor_C"/>
</dbReference>
<proteinExistence type="predicted"/>
<protein>
    <submittedName>
        <fullName evidence="3">Fe(2+) transport protein A</fullName>
    </submittedName>
</protein>
<dbReference type="InterPro" id="IPR038157">
    <property type="entry name" value="FeoA_core_dom"/>
</dbReference>
<dbReference type="Pfam" id="PF04023">
    <property type="entry name" value="FeoA"/>
    <property type="match status" value="1"/>
</dbReference>
<sequence length="85" mass="9253">MDGMIKLSQLAVGSHGRIVGYQQQAASYRRKLMCLGLTPGCEFRLVRVAPLGDPIEIRLRGFSLSLRRDEAAVIQVALINAVGAE</sequence>
<feature type="domain" description="Ferrous iron transporter FeoA-like" evidence="2">
    <location>
        <begin position="5"/>
        <end position="78"/>
    </location>
</feature>
<dbReference type="InterPro" id="IPR007167">
    <property type="entry name" value="Fe-transptr_FeoA-like"/>
</dbReference>
<organism evidence="3 4">
    <name type="scientific">Sinobacterium norvegicum</name>
    <dbReference type="NCBI Taxonomy" id="1641715"/>
    <lineage>
        <taxon>Bacteria</taxon>
        <taxon>Pseudomonadati</taxon>
        <taxon>Pseudomonadota</taxon>
        <taxon>Gammaproteobacteria</taxon>
        <taxon>Cellvibrionales</taxon>
        <taxon>Spongiibacteraceae</taxon>
        <taxon>Sinobacterium</taxon>
    </lineage>
</organism>
<dbReference type="RefSeq" id="WP_237444599.1">
    <property type="nucleotide sequence ID" value="NZ_CAKLPX010000002.1"/>
</dbReference>
<comment type="caution">
    <text evidence="3">The sequence shown here is derived from an EMBL/GenBank/DDBJ whole genome shotgun (WGS) entry which is preliminary data.</text>
</comment>
<dbReference type="SUPFAM" id="SSF50037">
    <property type="entry name" value="C-terminal domain of transcriptional repressors"/>
    <property type="match status" value="1"/>
</dbReference>